<evidence type="ECO:0000256" key="5">
    <source>
        <dbReference type="ARBA" id="ARBA00023136"/>
    </source>
</evidence>
<feature type="transmembrane region" description="Helical" evidence="8">
    <location>
        <begin position="115"/>
        <end position="136"/>
    </location>
</feature>
<evidence type="ECO:0000313" key="10">
    <source>
        <dbReference type="EMBL" id="APA84785.1"/>
    </source>
</evidence>
<evidence type="ECO:0000256" key="6">
    <source>
        <dbReference type="ARBA" id="ARBA00058119"/>
    </source>
</evidence>
<dbReference type="STRING" id="754502.BJG93_04850"/>
<feature type="domain" description="Major facilitator superfamily (MFS) profile" evidence="9">
    <location>
        <begin position="15"/>
        <end position="429"/>
    </location>
</feature>
<name>A0A1I9YEQ2_9BURK</name>
<organism evidence="10 11">
    <name type="scientific">Paraburkholderia sprentiae WSM5005</name>
    <dbReference type="NCBI Taxonomy" id="754502"/>
    <lineage>
        <taxon>Bacteria</taxon>
        <taxon>Pseudomonadati</taxon>
        <taxon>Pseudomonadota</taxon>
        <taxon>Betaproteobacteria</taxon>
        <taxon>Burkholderiales</taxon>
        <taxon>Burkholderiaceae</taxon>
        <taxon>Paraburkholderia</taxon>
    </lineage>
</organism>
<reference evidence="10" key="2">
    <citation type="submission" date="2021-06" db="EMBL/GenBank/DDBJ databases">
        <authorList>
            <person name="Rogers T.H."/>
            <person name="Ramsay J.P."/>
            <person name="Wang P."/>
            <person name="Terpolilli J."/>
        </authorList>
    </citation>
    <scope>NUCLEOTIDE SEQUENCE [LARGE SCALE GENOMIC DNA]</scope>
    <source>
        <strain evidence="10">WSM5005</strain>
    </source>
</reference>
<dbReference type="Proteomes" id="UP000179860">
    <property type="component" value="Chromosome 1"/>
</dbReference>
<evidence type="ECO:0000256" key="8">
    <source>
        <dbReference type="SAM" id="Phobius"/>
    </source>
</evidence>
<feature type="transmembrane region" description="Helical" evidence="8">
    <location>
        <begin position="48"/>
        <end position="65"/>
    </location>
</feature>
<evidence type="ECO:0000256" key="7">
    <source>
        <dbReference type="ARBA" id="ARBA00074139"/>
    </source>
</evidence>
<dbReference type="InterPro" id="IPR020846">
    <property type="entry name" value="MFS_dom"/>
</dbReference>
<dbReference type="FunFam" id="1.20.1250.20:FF:000018">
    <property type="entry name" value="MFS transporter permease"/>
    <property type="match status" value="1"/>
</dbReference>
<dbReference type="PROSITE" id="PS50850">
    <property type="entry name" value="MFS"/>
    <property type="match status" value="1"/>
</dbReference>
<dbReference type="SUPFAM" id="SSF103473">
    <property type="entry name" value="MFS general substrate transporter"/>
    <property type="match status" value="1"/>
</dbReference>
<dbReference type="CDD" id="cd17319">
    <property type="entry name" value="MFS_ExuT_GudP_like"/>
    <property type="match status" value="1"/>
</dbReference>
<proteinExistence type="predicted"/>
<feature type="transmembrane region" description="Helical" evidence="8">
    <location>
        <begin position="250"/>
        <end position="271"/>
    </location>
</feature>
<dbReference type="OrthoDB" id="5441967at2"/>
<evidence type="ECO:0000256" key="3">
    <source>
        <dbReference type="ARBA" id="ARBA00022692"/>
    </source>
</evidence>
<evidence type="ECO:0000256" key="2">
    <source>
        <dbReference type="ARBA" id="ARBA00022448"/>
    </source>
</evidence>
<dbReference type="PANTHER" id="PTHR43791">
    <property type="entry name" value="PERMEASE-RELATED"/>
    <property type="match status" value="1"/>
</dbReference>
<feature type="transmembrane region" description="Helical" evidence="8">
    <location>
        <begin position="85"/>
        <end position="103"/>
    </location>
</feature>
<feature type="transmembrane region" description="Helical" evidence="8">
    <location>
        <begin position="148"/>
        <end position="172"/>
    </location>
</feature>
<accession>A0A1I9YEQ2</accession>
<keyword evidence="5 8" id="KW-0472">Membrane</keyword>
<comment type="function">
    <text evidence="6">Component of the tartrate utilization system and may allow entry of tartrate and tartrate dehydrogenase.</text>
</comment>
<feature type="transmembrane region" description="Helical" evidence="8">
    <location>
        <begin position="402"/>
        <end position="424"/>
    </location>
</feature>
<keyword evidence="11" id="KW-1185">Reference proteome</keyword>
<keyword evidence="2" id="KW-0813">Transport</keyword>
<evidence type="ECO:0000313" key="11">
    <source>
        <dbReference type="Proteomes" id="UP000179860"/>
    </source>
</evidence>
<dbReference type="Gene3D" id="1.20.1250.20">
    <property type="entry name" value="MFS general substrate transporter like domains"/>
    <property type="match status" value="2"/>
</dbReference>
<comment type="subcellular location">
    <subcellularLocation>
        <location evidence="1">Membrane</location>
        <topology evidence="1">Multi-pass membrane protein</topology>
    </subcellularLocation>
</comment>
<keyword evidence="3 8" id="KW-0812">Transmembrane</keyword>
<protein>
    <recommendedName>
        <fullName evidence="7">Putative tartrate transporter</fullName>
    </recommendedName>
</protein>
<feature type="transmembrane region" description="Helical" evidence="8">
    <location>
        <begin position="346"/>
        <end position="366"/>
    </location>
</feature>
<gene>
    <name evidence="10" type="ORF">BJG93_04850</name>
</gene>
<dbReference type="AlphaFoldDB" id="A0A1I9YEQ2"/>
<dbReference type="GO" id="GO:0022857">
    <property type="term" value="F:transmembrane transporter activity"/>
    <property type="evidence" value="ECO:0007669"/>
    <property type="project" value="InterPro"/>
</dbReference>
<dbReference type="FunFam" id="1.20.1250.20:FF:000126">
    <property type="entry name" value="MFS transporter permease"/>
    <property type="match status" value="1"/>
</dbReference>
<feature type="transmembrane region" description="Helical" evidence="8">
    <location>
        <begin position="184"/>
        <end position="204"/>
    </location>
</feature>
<dbReference type="InterPro" id="IPR011701">
    <property type="entry name" value="MFS"/>
</dbReference>
<reference evidence="10" key="1">
    <citation type="submission" date="2016-09" db="EMBL/GenBank/DDBJ databases">
        <title>The Complete Genome of Burkholderia sprentiae wsm5005.</title>
        <authorList>
            <person name="De Meyer S."/>
            <person name="Wang P."/>
            <person name="Terpolilli J."/>
        </authorList>
    </citation>
    <scope>NUCLEOTIDE SEQUENCE [LARGE SCALE GENOMIC DNA]</scope>
    <source>
        <strain evidence="10">WSM5005</strain>
    </source>
</reference>
<dbReference type="GO" id="GO:0016020">
    <property type="term" value="C:membrane"/>
    <property type="evidence" value="ECO:0007669"/>
    <property type="project" value="UniProtKB-SubCell"/>
</dbReference>
<dbReference type="Pfam" id="PF07690">
    <property type="entry name" value="MFS_1"/>
    <property type="match status" value="1"/>
</dbReference>
<feature type="transmembrane region" description="Helical" evidence="8">
    <location>
        <begin position="12"/>
        <end position="28"/>
    </location>
</feature>
<sequence length="450" mass="48380">MDLEVRTMQRVTVRLVPFLMLCYFVAYLDRVNVGFAALQMNKALDLSASAFGFGAGVFFIAYFFFEVPSNLLLERFGARRWIARIMFTWGILAGAMAFIPNIARFTGLSSAHVFFGLRILLGVAEAGFFPGIIFLLTLWFPAAYRGRVVGYFMAAIPLSTVIGGPISGALLSLDGRGGLGGWQWLYLIEALPAILLSVAVLLYLTDKPADATWLNADERDWLIARQKQEREHREAVRHFSVKEALINPRVLAIALIYFGANATNYGLSFFLPQIVKAFGLTNLQTGFVTSLPYVVGLVSMIVWGRHSDRHLERRWHVAIALFVAAGGIAAAAGLDNPVQKMIALSIAGFGIFGCLPVIWTLPAAFLSGAAAAGGIAGINSLGNLAGFFGPFAMGWIKDSTGGFGAGLLCLSGAGLIGTAAVLLLHHDTSLETVHGNPHQQPPGEGDVAKS</sequence>
<evidence type="ECO:0000259" key="9">
    <source>
        <dbReference type="PROSITE" id="PS50850"/>
    </source>
</evidence>
<evidence type="ECO:0000256" key="1">
    <source>
        <dbReference type="ARBA" id="ARBA00004141"/>
    </source>
</evidence>
<feature type="transmembrane region" description="Helical" evidence="8">
    <location>
        <begin position="378"/>
        <end position="396"/>
    </location>
</feature>
<dbReference type="RefSeq" id="WP_027197763.1">
    <property type="nucleotide sequence ID" value="NZ_CP017561.2"/>
</dbReference>
<keyword evidence="4 8" id="KW-1133">Transmembrane helix</keyword>
<evidence type="ECO:0000256" key="4">
    <source>
        <dbReference type="ARBA" id="ARBA00022989"/>
    </source>
</evidence>
<dbReference type="EMBL" id="CP017561">
    <property type="protein sequence ID" value="APA84785.1"/>
    <property type="molecule type" value="Genomic_DNA"/>
</dbReference>
<dbReference type="KEGG" id="pspw:BJG93_04850"/>
<feature type="transmembrane region" description="Helical" evidence="8">
    <location>
        <begin position="315"/>
        <end position="334"/>
    </location>
</feature>
<dbReference type="InterPro" id="IPR036259">
    <property type="entry name" value="MFS_trans_sf"/>
</dbReference>
<dbReference type="PANTHER" id="PTHR43791:SF36">
    <property type="entry name" value="TRANSPORTER, PUTATIVE (AFU_ORTHOLOGUE AFUA_6G08340)-RELATED"/>
    <property type="match status" value="1"/>
</dbReference>
<feature type="transmembrane region" description="Helical" evidence="8">
    <location>
        <begin position="283"/>
        <end position="303"/>
    </location>
</feature>